<accession>A0A2J8LJR8</accession>
<name>A0A2J8LJR8_PANTR</name>
<protein>
    <submittedName>
        <fullName evidence="1">ACACA isoform 7</fullName>
    </submittedName>
</protein>
<feature type="non-terminal residue" evidence="1">
    <location>
        <position position="1"/>
    </location>
</feature>
<dbReference type="AlphaFoldDB" id="A0A2J8LJR8"/>
<evidence type="ECO:0000313" key="2">
    <source>
        <dbReference type="Proteomes" id="UP000236370"/>
    </source>
</evidence>
<comment type="caution">
    <text evidence="1">The sequence shown here is derived from an EMBL/GenBank/DDBJ whole genome shotgun (WGS) entry which is preliminary data.</text>
</comment>
<dbReference type="Proteomes" id="UP000236370">
    <property type="component" value="Unassembled WGS sequence"/>
</dbReference>
<reference evidence="1 2" key="1">
    <citation type="submission" date="2017-12" db="EMBL/GenBank/DDBJ databases">
        <title>High-resolution comparative analysis of great ape genomes.</title>
        <authorList>
            <person name="Pollen A."/>
            <person name="Hastie A."/>
            <person name="Hormozdiari F."/>
            <person name="Dougherty M."/>
            <person name="Liu R."/>
            <person name="Chaisson M."/>
            <person name="Hoppe E."/>
            <person name="Hill C."/>
            <person name="Pang A."/>
            <person name="Hillier L."/>
            <person name="Baker C."/>
            <person name="Armstrong J."/>
            <person name="Shendure J."/>
            <person name="Paten B."/>
            <person name="Wilson R."/>
            <person name="Chao H."/>
            <person name="Schneider V."/>
            <person name="Ventura M."/>
            <person name="Kronenberg Z."/>
            <person name="Murali S."/>
            <person name="Gordon D."/>
            <person name="Cantsilieris S."/>
            <person name="Munson K."/>
            <person name="Nelson B."/>
            <person name="Raja A."/>
            <person name="Underwood J."/>
            <person name="Diekhans M."/>
            <person name="Fiddes I."/>
            <person name="Haussler D."/>
            <person name="Eichler E."/>
        </authorList>
    </citation>
    <scope>NUCLEOTIDE SEQUENCE [LARGE SCALE GENOMIC DNA]</scope>
    <source>
        <strain evidence="1">Yerkes chimp pedigree #C0471</strain>
    </source>
</reference>
<dbReference type="EMBL" id="NBAG03000289">
    <property type="protein sequence ID" value="PNI47509.1"/>
    <property type="molecule type" value="Genomic_DNA"/>
</dbReference>
<proteinExistence type="predicted"/>
<evidence type="ECO:0000313" key="1">
    <source>
        <dbReference type="EMBL" id="PNI47509.1"/>
    </source>
</evidence>
<organism evidence="1 2">
    <name type="scientific">Pan troglodytes</name>
    <name type="common">Chimpanzee</name>
    <dbReference type="NCBI Taxonomy" id="9598"/>
    <lineage>
        <taxon>Eukaryota</taxon>
        <taxon>Metazoa</taxon>
        <taxon>Chordata</taxon>
        <taxon>Craniata</taxon>
        <taxon>Vertebrata</taxon>
        <taxon>Euteleostomi</taxon>
        <taxon>Mammalia</taxon>
        <taxon>Eutheria</taxon>
        <taxon>Euarchontoglires</taxon>
        <taxon>Primates</taxon>
        <taxon>Haplorrhini</taxon>
        <taxon>Catarrhini</taxon>
        <taxon>Hominidae</taxon>
        <taxon>Pan</taxon>
    </lineage>
</organism>
<sequence>IKCISRDYVLKQIRSLVQANPEVAMDSIIHMTQHISPTQRAEVIRILSTMDSPSTLCMTSWDVRSQNPPPAHQSHLPHSVFITLARPSPPLPAQD</sequence>
<gene>
    <name evidence="1" type="ORF">CK820_G0028786</name>
</gene>